<evidence type="ECO:0000313" key="4">
    <source>
        <dbReference type="Proteomes" id="UP000023152"/>
    </source>
</evidence>
<dbReference type="InterPro" id="IPR029071">
    <property type="entry name" value="Ubiquitin-like_domsf"/>
</dbReference>
<protein>
    <recommendedName>
        <fullName evidence="2">UBX domain-containing protein</fullName>
    </recommendedName>
</protein>
<feature type="compositionally biased region" description="Basic and acidic residues" evidence="1">
    <location>
        <begin position="356"/>
        <end position="370"/>
    </location>
</feature>
<dbReference type="PROSITE" id="PS50033">
    <property type="entry name" value="UBX"/>
    <property type="match status" value="1"/>
</dbReference>
<evidence type="ECO:0000259" key="2">
    <source>
        <dbReference type="PROSITE" id="PS50033"/>
    </source>
</evidence>
<organism evidence="3 4">
    <name type="scientific">Reticulomyxa filosa</name>
    <dbReference type="NCBI Taxonomy" id="46433"/>
    <lineage>
        <taxon>Eukaryota</taxon>
        <taxon>Sar</taxon>
        <taxon>Rhizaria</taxon>
        <taxon>Retaria</taxon>
        <taxon>Foraminifera</taxon>
        <taxon>Monothalamids</taxon>
        <taxon>Reticulomyxidae</taxon>
        <taxon>Reticulomyxa</taxon>
    </lineage>
</organism>
<dbReference type="SMART" id="SM00166">
    <property type="entry name" value="UBX"/>
    <property type="match status" value="1"/>
</dbReference>
<dbReference type="PANTHER" id="PTHR23322">
    <property type="entry name" value="FAS-ASSOCIATED PROTEIN"/>
    <property type="match status" value="1"/>
</dbReference>
<reference evidence="3 4" key="1">
    <citation type="journal article" date="2013" name="Curr. Biol.">
        <title>The Genome of the Foraminiferan Reticulomyxa filosa.</title>
        <authorList>
            <person name="Glockner G."/>
            <person name="Hulsmann N."/>
            <person name="Schleicher M."/>
            <person name="Noegel A.A."/>
            <person name="Eichinger L."/>
            <person name="Gallinger C."/>
            <person name="Pawlowski J."/>
            <person name="Sierra R."/>
            <person name="Euteneuer U."/>
            <person name="Pillet L."/>
            <person name="Moustafa A."/>
            <person name="Platzer M."/>
            <person name="Groth M."/>
            <person name="Szafranski K."/>
            <person name="Schliwa M."/>
        </authorList>
    </citation>
    <scope>NUCLEOTIDE SEQUENCE [LARGE SCALE GENOMIC DNA]</scope>
</reference>
<dbReference type="InterPro" id="IPR050730">
    <property type="entry name" value="UBX_domain-protein"/>
</dbReference>
<dbReference type="Proteomes" id="UP000023152">
    <property type="component" value="Unassembled WGS sequence"/>
</dbReference>
<dbReference type="CDD" id="cd22249">
    <property type="entry name" value="UDM1_RNF168_RNF169-like"/>
    <property type="match status" value="1"/>
</dbReference>
<evidence type="ECO:0000256" key="1">
    <source>
        <dbReference type="SAM" id="MobiDB-lite"/>
    </source>
</evidence>
<sequence>MSDDSLKQNKINQFKQLTNVKNDEIAADYLNRNNWDCAAASASWTGNADVRAQDSSISRNFESIQDSNLWNGFWGYDFVLQLPGVRQLNWLGARVSVEVYPWIQTVLGTMASLSARMVSMVKRSSNGKNYGSVRSYRFCYRQFLSQYGSGIEVIFSNSKFRTALETAKQKQCCIMIYFHTATYTNKDEHQQHSSHPCDLFVTNILTNESVQAYILHNMVAWMADLRYVESAHLFRQIAIGMGPNGSSLDSIDEPLIAIVGIHPEYNRLVLLERALVDPTQVSPMEFVCNVLDQGIQKWQEFKLKLIREEEERSASRLIREQQEKEYEELLRKELERQQRDSEDNGNPLENMFEYGAKLKTDPKRGVHERDDENEEDEEVKKLTQLRCQQRIEHAKSKLNSEPVNSSDSVKVRIHLPNGTKLERQFQHDDAIEQIFYFVESHDLRTAQGDIVEDWELIRTFPHVFKYEKSQLTLRQLGITSSINLFVQQVF</sequence>
<dbReference type="InterPro" id="IPR036249">
    <property type="entry name" value="Thioredoxin-like_sf"/>
</dbReference>
<dbReference type="GO" id="GO:0043130">
    <property type="term" value="F:ubiquitin binding"/>
    <property type="evidence" value="ECO:0007669"/>
    <property type="project" value="TreeGrafter"/>
</dbReference>
<dbReference type="Pfam" id="PF00789">
    <property type="entry name" value="UBX"/>
    <property type="match status" value="1"/>
</dbReference>
<proteinExistence type="predicted"/>
<gene>
    <name evidence="3" type="ORF">RFI_28945</name>
</gene>
<feature type="region of interest" description="Disordered" evidence="1">
    <location>
        <begin position="334"/>
        <end position="381"/>
    </location>
</feature>
<dbReference type="EMBL" id="ASPP01024992">
    <property type="protein sequence ID" value="ETO08443.1"/>
    <property type="molecule type" value="Genomic_DNA"/>
</dbReference>
<dbReference type="Gene3D" id="3.10.20.90">
    <property type="entry name" value="Phosphatidylinositol 3-kinase Catalytic Subunit, Chain A, domain 1"/>
    <property type="match status" value="1"/>
</dbReference>
<accession>X6M399</accession>
<dbReference type="InterPro" id="IPR001012">
    <property type="entry name" value="UBX_dom"/>
</dbReference>
<dbReference type="Gene3D" id="3.40.30.10">
    <property type="entry name" value="Glutaredoxin"/>
    <property type="match status" value="1"/>
</dbReference>
<feature type="domain" description="UBX" evidence="2">
    <location>
        <begin position="404"/>
        <end position="486"/>
    </location>
</feature>
<dbReference type="Pfam" id="PF14555">
    <property type="entry name" value="UBA_4"/>
    <property type="match status" value="1"/>
</dbReference>
<name>X6M399_RETFI</name>
<comment type="caution">
    <text evidence="3">The sequence shown here is derived from an EMBL/GenBank/DDBJ whole genome shotgun (WGS) entry which is preliminary data.</text>
</comment>
<dbReference type="AlphaFoldDB" id="X6M399"/>
<dbReference type="SUPFAM" id="SSF54236">
    <property type="entry name" value="Ubiquitin-like"/>
    <property type="match status" value="1"/>
</dbReference>
<evidence type="ECO:0000313" key="3">
    <source>
        <dbReference type="EMBL" id="ETO08443.1"/>
    </source>
</evidence>
<dbReference type="Gene3D" id="1.10.8.10">
    <property type="entry name" value="DNA helicase RuvA subunit, C-terminal domain"/>
    <property type="match status" value="1"/>
</dbReference>
<keyword evidence="4" id="KW-1185">Reference proteome</keyword>
<dbReference type="SUPFAM" id="SSF52833">
    <property type="entry name" value="Thioredoxin-like"/>
    <property type="match status" value="1"/>
</dbReference>
<dbReference type="OrthoDB" id="1026733at2759"/>